<dbReference type="AlphaFoldDB" id="A0AAW0MWQ1"/>
<proteinExistence type="predicted"/>
<dbReference type="PANTHER" id="PTHR47331:SF3">
    <property type="match status" value="1"/>
</dbReference>
<evidence type="ECO:0000313" key="2">
    <source>
        <dbReference type="Proteomes" id="UP001460270"/>
    </source>
</evidence>
<dbReference type="InterPro" id="IPR043502">
    <property type="entry name" value="DNA/RNA_pol_sf"/>
</dbReference>
<dbReference type="Proteomes" id="UP001460270">
    <property type="component" value="Unassembled WGS sequence"/>
</dbReference>
<protein>
    <recommendedName>
        <fullName evidence="3">Reverse transcriptase domain-containing protein</fullName>
    </recommendedName>
</protein>
<organism evidence="1 2">
    <name type="scientific">Mugilogobius chulae</name>
    <name type="common">yellowstripe goby</name>
    <dbReference type="NCBI Taxonomy" id="88201"/>
    <lineage>
        <taxon>Eukaryota</taxon>
        <taxon>Metazoa</taxon>
        <taxon>Chordata</taxon>
        <taxon>Craniata</taxon>
        <taxon>Vertebrata</taxon>
        <taxon>Euteleostomi</taxon>
        <taxon>Actinopterygii</taxon>
        <taxon>Neopterygii</taxon>
        <taxon>Teleostei</taxon>
        <taxon>Neoteleostei</taxon>
        <taxon>Acanthomorphata</taxon>
        <taxon>Gobiaria</taxon>
        <taxon>Gobiiformes</taxon>
        <taxon>Gobioidei</taxon>
        <taxon>Gobiidae</taxon>
        <taxon>Gobionellinae</taxon>
        <taxon>Mugilogobius</taxon>
    </lineage>
</organism>
<gene>
    <name evidence="1" type="ORF">WMY93_027534</name>
</gene>
<name>A0AAW0MWQ1_9GOBI</name>
<sequence length="153" mass="17706">MNEMISEGYAEEITVQEREENGKIWYIPHHAVYHPRKKSLRIVFDCGATFKGTSLNQHLLQGPNLTSALLGVLLRFRKETVAFMGDVKAMFHQVKVAECDRDFLRFLWWPEGDLSRQVAMFRMTVHLSAPCHHQVVLVLRSGKLLMIIRPTFP</sequence>
<evidence type="ECO:0000313" key="1">
    <source>
        <dbReference type="EMBL" id="KAK7884411.1"/>
    </source>
</evidence>
<dbReference type="EMBL" id="JBBPFD010000020">
    <property type="protein sequence ID" value="KAK7884411.1"/>
    <property type="molecule type" value="Genomic_DNA"/>
</dbReference>
<accession>A0AAW0MWQ1</accession>
<dbReference type="PANTHER" id="PTHR47331">
    <property type="entry name" value="PHD-TYPE DOMAIN-CONTAINING PROTEIN"/>
    <property type="match status" value="1"/>
</dbReference>
<reference evidence="2" key="1">
    <citation type="submission" date="2024-04" db="EMBL/GenBank/DDBJ databases">
        <title>Salinicola lusitanus LLJ914,a marine bacterium isolated from the Okinawa Trough.</title>
        <authorList>
            <person name="Li J."/>
        </authorList>
    </citation>
    <scope>NUCLEOTIDE SEQUENCE [LARGE SCALE GENOMIC DNA]</scope>
</reference>
<dbReference type="SUPFAM" id="SSF56672">
    <property type="entry name" value="DNA/RNA polymerases"/>
    <property type="match status" value="1"/>
</dbReference>
<evidence type="ECO:0008006" key="3">
    <source>
        <dbReference type="Google" id="ProtNLM"/>
    </source>
</evidence>
<comment type="caution">
    <text evidence="1">The sequence shown here is derived from an EMBL/GenBank/DDBJ whole genome shotgun (WGS) entry which is preliminary data.</text>
</comment>
<keyword evidence="2" id="KW-1185">Reference proteome</keyword>